<proteinExistence type="predicted"/>
<dbReference type="EMBL" id="CP013389">
    <property type="protein sequence ID" value="AOJ09568.1"/>
    <property type="molecule type" value="Genomic_DNA"/>
</dbReference>
<gene>
    <name evidence="2" type="ORF">WS71_19805</name>
</gene>
<feature type="region of interest" description="Disordered" evidence="1">
    <location>
        <begin position="54"/>
        <end position="76"/>
    </location>
</feature>
<feature type="region of interest" description="Disordered" evidence="1">
    <location>
        <begin position="1"/>
        <end position="20"/>
    </location>
</feature>
<protein>
    <submittedName>
        <fullName evidence="2">Uncharacterized protein</fullName>
    </submittedName>
</protein>
<accession>A0A1B4G0Y5</accession>
<sequence length="76" mass="8844">MCASRPRSTSRSLARRDAQRAQYVASAREAIDPGMMPERRARHARYRVVTVRRVRSERQARDRREPTTGRCESRAS</sequence>
<reference evidence="2 3" key="1">
    <citation type="submission" date="2015-12" db="EMBL/GenBank/DDBJ databases">
        <title>Diversity of Burkholderia near neighbor genomes.</title>
        <authorList>
            <person name="Sahl J."/>
            <person name="Wagner D."/>
            <person name="Keim P."/>
        </authorList>
    </citation>
    <scope>NUCLEOTIDE SEQUENCE [LARGE SCALE GENOMIC DNA]</scope>
    <source>
        <strain evidence="2 3">BDU8</strain>
    </source>
</reference>
<name>A0A1B4G0Y5_9BURK</name>
<evidence type="ECO:0000313" key="2">
    <source>
        <dbReference type="EMBL" id="AOJ09568.1"/>
    </source>
</evidence>
<evidence type="ECO:0000313" key="3">
    <source>
        <dbReference type="Proteomes" id="UP000067711"/>
    </source>
</evidence>
<dbReference type="Proteomes" id="UP000067711">
    <property type="component" value="Chromosome 1"/>
</dbReference>
<evidence type="ECO:0000256" key="1">
    <source>
        <dbReference type="SAM" id="MobiDB-lite"/>
    </source>
</evidence>
<dbReference type="AlphaFoldDB" id="A0A1B4G0Y5"/>
<feature type="compositionally biased region" description="Polar residues" evidence="1">
    <location>
        <begin position="1"/>
        <end position="12"/>
    </location>
</feature>
<organism evidence="2 3">
    <name type="scientific">Burkholderia mayonis</name>
    <dbReference type="NCBI Taxonomy" id="1385591"/>
    <lineage>
        <taxon>Bacteria</taxon>
        <taxon>Pseudomonadati</taxon>
        <taxon>Pseudomonadota</taxon>
        <taxon>Betaproteobacteria</taxon>
        <taxon>Burkholderiales</taxon>
        <taxon>Burkholderiaceae</taxon>
        <taxon>Burkholderia</taxon>
        <taxon>pseudomallei group</taxon>
    </lineage>
</organism>